<protein>
    <submittedName>
        <fullName evidence="1">Uncharacterized protein</fullName>
    </submittedName>
</protein>
<name>A0AAV7WRU5_PLEWA</name>
<accession>A0AAV7WRU5</accession>
<keyword evidence="2" id="KW-1185">Reference proteome</keyword>
<proteinExistence type="predicted"/>
<evidence type="ECO:0000313" key="2">
    <source>
        <dbReference type="Proteomes" id="UP001066276"/>
    </source>
</evidence>
<dbReference type="AlphaFoldDB" id="A0AAV7WRU5"/>
<sequence>MEGPRGEPGRRESFFPVAWDGLGLDPKTKTLTFWERGAMGDRFLPLGSRRVVVTHHSGTPRYGRGLRECFKEMWMTE</sequence>
<gene>
    <name evidence="1" type="ORF">NDU88_004383</name>
</gene>
<dbReference type="EMBL" id="JANPWB010000001">
    <property type="protein sequence ID" value="KAJ1216784.1"/>
    <property type="molecule type" value="Genomic_DNA"/>
</dbReference>
<dbReference type="Proteomes" id="UP001066276">
    <property type="component" value="Chromosome 1_1"/>
</dbReference>
<evidence type="ECO:0000313" key="1">
    <source>
        <dbReference type="EMBL" id="KAJ1216784.1"/>
    </source>
</evidence>
<organism evidence="1 2">
    <name type="scientific">Pleurodeles waltl</name>
    <name type="common">Iberian ribbed newt</name>
    <dbReference type="NCBI Taxonomy" id="8319"/>
    <lineage>
        <taxon>Eukaryota</taxon>
        <taxon>Metazoa</taxon>
        <taxon>Chordata</taxon>
        <taxon>Craniata</taxon>
        <taxon>Vertebrata</taxon>
        <taxon>Euteleostomi</taxon>
        <taxon>Amphibia</taxon>
        <taxon>Batrachia</taxon>
        <taxon>Caudata</taxon>
        <taxon>Salamandroidea</taxon>
        <taxon>Salamandridae</taxon>
        <taxon>Pleurodelinae</taxon>
        <taxon>Pleurodeles</taxon>
    </lineage>
</organism>
<reference evidence="1" key="1">
    <citation type="journal article" date="2022" name="bioRxiv">
        <title>Sequencing and chromosome-scale assembly of the giantPleurodeles waltlgenome.</title>
        <authorList>
            <person name="Brown T."/>
            <person name="Elewa A."/>
            <person name="Iarovenko S."/>
            <person name="Subramanian E."/>
            <person name="Araus A.J."/>
            <person name="Petzold A."/>
            <person name="Susuki M."/>
            <person name="Suzuki K.-i.T."/>
            <person name="Hayashi T."/>
            <person name="Toyoda A."/>
            <person name="Oliveira C."/>
            <person name="Osipova E."/>
            <person name="Leigh N.D."/>
            <person name="Simon A."/>
            <person name="Yun M.H."/>
        </authorList>
    </citation>
    <scope>NUCLEOTIDE SEQUENCE</scope>
    <source>
        <strain evidence="1">20211129_DDA</strain>
        <tissue evidence="1">Liver</tissue>
    </source>
</reference>
<comment type="caution">
    <text evidence="1">The sequence shown here is derived from an EMBL/GenBank/DDBJ whole genome shotgun (WGS) entry which is preliminary data.</text>
</comment>